<evidence type="ECO:0000313" key="5">
    <source>
        <dbReference type="EMBL" id="OUR99970.1"/>
    </source>
</evidence>
<dbReference type="Proteomes" id="UP000196531">
    <property type="component" value="Unassembled WGS sequence"/>
</dbReference>
<gene>
    <name evidence="5" type="ORF">A9Q84_02760</name>
</gene>
<proteinExistence type="inferred from homology"/>
<dbReference type="SFLD" id="SFLDS00003">
    <property type="entry name" value="Haloacid_Dehalogenase"/>
    <property type="match status" value="1"/>
</dbReference>
<dbReference type="Pfam" id="PF13419">
    <property type="entry name" value="HAD_2"/>
    <property type="match status" value="1"/>
</dbReference>
<dbReference type="EC" id="3.1.3.18" evidence="4"/>
<organism evidence="5 6">
    <name type="scientific">Halobacteriovorax marinus</name>
    <dbReference type="NCBI Taxonomy" id="97084"/>
    <lineage>
        <taxon>Bacteria</taxon>
        <taxon>Pseudomonadati</taxon>
        <taxon>Bdellovibrionota</taxon>
        <taxon>Bacteriovoracia</taxon>
        <taxon>Bacteriovoracales</taxon>
        <taxon>Halobacteriovoraceae</taxon>
        <taxon>Halobacteriovorax</taxon>
    </lineage>
</organism>
<evidence type="ECO:0000256" key="3">
    <source>
        <dbReference type="ARBA" id="ARBA00006171"/>
    </source>
</evidence>
<name>A0A1Y5FD68_9BACT</name>
<dbReference type="InterPro" id="IPR006439">
    <property type="entry name" value="HAD-SF_hydro_IA"/>
</dbReference>
<comment type="catalytic activity">
    <reaction evidence="1">
        <text>2-phosphoglycolate + H2O = glycolate + phosphate</text>
        <dbReference type="Rhea" id="RHEA:14369"/>
        <dbReference type="ChEBI" id="CHEBI:15377"/>
        <dbReference type="ChEBI" id="CHEBI:29805"/>
        <dbReference type="ChEBI" id="CHEBI:43474"/>
        <dbReference type="ChEBI" id="CHEBI:58033"/>
        <dbReference type="EC" id="3.1.3.18"/>
    </reaction>
</comment>
<dbReference type="InterPro" id="IPR023214">
    <property type="entry name" value="HAD_sf"/>
</dbReference>
<sequence length="222" mass="25430">MPKDPSIKGHIVFDCDGTLISSQEAIFKAIQVLMSETLERPVDRAEVLEKYTADMAQLAARFGLDVENEEVRNHLIKRWTELSNQNEFRYALFEGIEELILKLSEMGYRLYVWTARDRMSTLAILKSLNVAKHFYEFRCFDDTTPKPHPMGLEEMVGEFDRSKTLMIGDSTTDIQGAKSFGCVSVGALWCSFANEAYMDELNVDYKARTPDEIIKIVEQVYS</sequence>
<comment type="similarity">
    <text evidence="3">Belongs to the HAD-like hydrolase superfamily. CbbY/CbbZ/Gph/YieH family.</text>
</comment>
<dbReference type="PANTHER" id="PTHR43434:SF1">
    <property type="entry name" value="PHOSPHOGLYCOLATE PHOSPHATASE"/>
    <property type="match status" value="1"/>
</dbReference>
<evidence type="ECO:0000256" key="2">
    <source>
        <dbReference type="ARBA" id="ARBA00004818"/>
    </source>
</evidence>
<dbReference type="EMBL" id="MAAO01000002">
    <property type="protein sequence ID" value="OUR99970.1"/>
    <property type="molecule type" value="Genomic_DNA"/>
</dbReference>
<dbReference type="SUPFAM" id="SSF56784">
    <property type="entry name" value="HAD-like"/>
    <property type="match status" value="1"/>
</dbReference>
<dbReference type="AlphaFoldDB" id="A0A1Y5FD68"/>
<dbReference type="InterPro" id="IPR036412">
    <property type="entry name" value="HAD-like_sf"/>
</dbReference>
<dbReference type="InterPro" id="IPR023198">
    <property type="entry name" value="PGP-like_dom2"/>
</dbReference>
<dbReference type="PANTHER" id="PTHR43434">
    <property type="entry name" value="PHOSPHOGLYCOLATE PHOSPHATASE"/>
    <property type="match status" value="1"/>
</dbReference>
<evidence type="ECO:0000256" key="1">
    <source>
        <dbReference type="ARBA" id="ARBA00000830"/>
    </source>
</evidence>
<dbReference type="Gene3D" id="3.40.50.1000">
    <property type="entry name" value="HAD superfamily/HAD-like"/>
    <property type="match status" value="1"/>
</dbReference>
<protein>
    <recommendedName>
        <fullName evidence="4">phosphoglycolate phosphatase</fullName>
        <ecNumber evidence="4">3.1.3.18</ecNumber>
    </recommendedName>
</protein>
<evidence type="ECO:0000313" key="6">
    <source>
        <dbReference type="Proteomes" id="UP000196531"/>
    </source>
</evidence>
<comment type="pathway">
    <text evidence="2">Organic acid metabolism; glycolate biosynthesis; glycolate from 2-phosphoglycolate: step 1/1.</text>
</comment>
<dbReference type="SFLD" id="SFLDG01129">
    <property type="entry name" value="C1.5:_HAD__Beta-PGM__Phosphata"/>
    <property type="match status" value="1"/>
</dbReference>
<dbReference type="NCBIfam" id="TIGR01549">
    <property type="entry name" value="HAD-SF-IA-v1"/>
    <property type="match status" value="1"/>
</dbReference>
<reference evidence="6" key="1">
    <citation type="journal article" date="2017" name="Proc. Natl. Acad. Sci. U.S.A.">
        <title>Simulation of Deepwater Horizon oil plume reveals substrate specialization within a complex community of hydrocarbon-degraders.</title>
        <authorList>
            <person name="Hu P."/>
            <person name="Dubinsky E.A."/>
            <person name="Probst A.J."/>
            <person name="Wang J."/>
            <person name="Sieber C.M.K."/>
            <person name="Tom L.M."/>
            <person name="Gardinali P."/>
            <person name="Banfield J.F."/>
            <person name="Atlas R.M."/>
            <person name="Andersen G.L."/>
        </authorList>
    </citation>
    <scope>NUCLEOTIDE SEQUENCE [LARGE SCALE GENOMIC DNA]</scope>
</reference>
<dbReference type="GO" id="GO:0005829">
    <property type="term" value="C:cytosol"/>
    <property type="evidence" value="ECO:0007669"/>
    <property type="project" value="TreeGrafter"/>
</dbReference>
<comment type="caution">
    <text evidence="5">The sequence shown here is derived from an EMBL/GenBank/DDBJ whole genome shotgun (WGS) entry which is preliminary data.</text>
</comment>
<dbReference type="InterPro" id="IPR050155">
    <property type="entry name" value="HAD-like_hydrolase_sf"/>
</dbReference>
<dbReference type="InterPro" id="IPR041492">
    <property type="entry name" value="HAD_2"/>
</dbReference>
<dbReference type="GO" id="GO:0006281">
    <property type="term" value="P:DNA repair"/>
    <property type="evidence" value="ECO:0007669"/>
    <property type="project" value="TreeGrafter"/>
</dbReference>
<dbReference type="GO" id="GO:0008967">
    <property type="term" value="F:phosphoglycolate phosphatase activity"/>
    <property type="evidence" value="ECO:0007669"/>
    <property type="project" value="UniProtKB-EC"/>
</dbReference>
<dbReference type="Gene3D" id="1.10.150.240">
    <property type="entry name" value="Putative phosphatase, domain 2"/>
    <property type="match status" value="1"/>
</dbReference>
<evidence type="ECO:0000256" key="4">
    <source>
        <dbReference type="ARBA" id="ARBA00013078"/>
    </source>
</evidence>
<accession>A0A1Y5FD68</accession>